<feature type="region of interest" description="Disordered" evidence="2">
    <location>
        <begin position="1"/>
        <end position="248"/>
    </location>
</feature>
<dbReference type="GeneID" id="110986397"/>
<reference evidence="5" key="1">
    <citation type="submission" date="2025-08" db="UniProtKB">
        <authorList>
            <consortium name="RefSeq"/>
        </authorList>
    </citation>
    <scope>IDENTIFICATION</scope>
</reference>
<dbReference type="InterPro" id="IPR037695">
    <property type="entry name" value="IQUB"/>
</dbReference>
<feature type="compositionally biased region" description="Basic and acidic residues" evidence="2">
    <location>
        <begin position="182"/>
        <end position="196"/>
    </location>
</feature>
<dbReference type="CTD" id="154865"/>
<dbReference type="InterPro" id="IPR000626">
    <property type="entry name" value="Ubiquitin-like_dom"/>
</dbReference>
<sequence>MADDNSQVPTEPTEVDKEQQTDEPSEVTESAAQEPGSAADVETTAENETAQEGEPVGQDKPPEIGDAASTEQPAPAPQEVKQPEEETTQNETMGEQEVGGEEEEVKGQDQAVADQDQEASRAELETEGQDLATDKEVAGQDQDVAVAGQDQEDERQSQEVKGQEEDKEGETAGETAVVSAQEESKEASSEKEKPQEAFEEAVDVQQEPGQDESRDAERTASQVERETVGMETEQTDEQHEVDPHAASPMPDPLNATATVKFVLMPSGQVTTMACALSQTMQQLRAHFASELRMLADHLVFMYDGSNVKDELTLHDLGVGPNGAVQMEISSADPENNPLKALKPKPSYIMPDVITVKVQRDGVQEDIVVEIERSMRHKPFLGGFRHRNTGTEYHNASAQTRPKTRKDNGIEKFCRDTQTVKQKNIRQQTMINTATQMTMIGCYVSNMTDKLVVPGRYQTAEEYHAIRLKKVIILQSYFRRWQAKRHVAKLRVDLAKRLEWERQEAIRKVKEKEDRIRREFEKRMNPRSKEDFDLLYHALEKWRKEELDQINATLTGAKRKAALCHLLDQETQLIASIGRHKLEADTVNKQQAIQNFLDKAAAPKKWRSADGKFTEMDTAYTIRARELRDIYKSLNMKYLTQDERLDVLLTLKHTVKEHDCKLTQEIIELIDREADLLMRGVKESNLEGLRKRIATLFLQYIKTPTFNAEAARLLKVPQDPSSLRKNIYFCPSCNSYLPSTEFQLASNSRMVGRCRRCQKLDNDARARQDYSHYRYLLRALRKSEEAMQDGSRIAFLMQEGDLRYLVENIWSSQSALSAWNDLYDLVLVRWDKDEEWSPWNCILLTKDEATTHVQIEELEKGYGRVFCHKVNTKHTLARNYFSRLPGMAEHMRQKAGQPKPGTSIVTQPVVPTKA</sequence>
<dbReference type="Gene3D" id="3.10.20.90">
    <property type="entry name" value="Phosphatidylinositol 3-kinase Catalytic Subunit, Chain A, domain 1"/>
    <property type="match status" value="1"/>
</dbReference>
<feature type="compositionally biased region" description="Basic and acidic residues" evidence="2">
    <location>
        <begin position="211"/>
        <end position="228"/>
    </location>
</feature>
<dbReference type="GO" id="GO:0031514">
    <property type="term" value="C:motile cilium"/>
    <property type="evidence" value="ECO:0007669"/>
    <property type="project" value="TreeGrafter"/>
</dbReference>
<gene>
    <name evidence="5" type="primary">LOC110986397</name>
</gene>
<dbReference type="GO" id="GO:0001669">
    <property type="term" value="C:acrosomal vesicle"/>
    <property type="evidence" value="ECO:0007669"/>
    <property type="project" value="TreeGrafter"/>
</dbReference>
<evidence type="ECO:0000313" key="5">
    <source>
        <dbReference type="RefSeq" id="XP_022103936.1"/>
    </source>
</evidence>
<keyword evidence="4" id="KW-1185">Reference proteome</keyword>
<dbReference type="PROSITE" id="PS50053">
    <property type="entry name" value="UBIQUITIN_2"/>
    <property type="match status" value="1"/>
</dbReference>
<dbReference type="OMA" id="KNINYCH"/>
<dbReference type="PANTHER" id="PTHR21074">
    <property type="entry name" value="IQ AND UBIQUITIN-LIKE DOMAIN-CONTAINING PROTEIN"/>
    <property type="match status" value="1"/>
</dbReference>
<accession>A0A8B7ZKU2</accession>
<proteinExistence type="predicted"/>
<name>A0A8B7ZKU2_ACAPL</name>
<protein>
    <submittedName>
        <fullName evidence="5">IQ and ubiquitin-like domain-containing protein</fullName>
    </submittedName>
</protein>
<dbReference type="KEGG" id="aplc:110986397"/>
<dbReference type="RefSeq" id="XP_022103936.1">
    <property type="nucleotide sequence ID" value="XM_022248244.1"/>
</dbReference>
<dbReference type="Pfam" id="PF25805">
    <property type="entry name" value="IQUB"/>
    <property type="match status" value="1"/>
</dbReference>
<evidence type="ECO:0000259" key="3">
    <source>
        <dbReference type="PROSITE" id="PS50053"/>
    </source>
</evidence>
<dbReference type="SUPFAM" id="SSF54236">
    <property type="entry name" value="Ubiquitin-like"/>
    <property type="match status" value="1"/>
</dbReference>
<feature type="compositionally biased region" description="Basic and acidic residues" evidence="2">
    <location>
        <begin position="154"/>
        <end position="164"/>
    </location>
</feature>
<feature type="coiled-coil region" evidence="1">
    <location>
        <begin position="494"/>
        <end position="521"/>
    </location>
</feature>
<evidence type="ECO:0000256" key="2">
    <source>
        <dbReference type="SAM" id="MobiDB-lite"/>
    </source>
</evidence>
<organism evidence="4 5">
    <name type="scientific">Acanthaster planci</name>
    <name type="common">Crown-of-thorns starfish</name>
    <dbReference type="NCBI Taxonomy" id="133434"/>
    <lineage>
        <taxon>Eukaryota</taxon>
        <taxon>Metazoa</taxon>
        <taxon>Echinodermata</taxon>
        <taxon>Eleutherozoa</taxon>
        <taxon>Asterozoa</taxon>
        <taxon>Asteroidea</taxon>
        <taxon>Valvatacea</taxon>
        <taxon>Valvatida</taxon>
        <taxon>Acanthasteridae</taxon>
        <taxon>Acanthaster</taxon>
    </lineage>
</organism>
<dbReference type="GO" id="GO:0060271">
    <property type="term" value="P:cilium assembly"/>
    <property type="evidence" value="ECO:0007669"/>
    <property type="project" value="TreeGrafter"/>
</dbReference>
<dbReference type="GO" id="GO:0030317">
    <property type="term" value="P:flagellated sperm motility"/>
    <property type="evidence" value="ECO:0007669"/>
    <property type="project" value="TreeGrafter"/>
</dbReference>
<feature type="domain" description="Ubiquitin-like" evidence="3">
    <location>
        <begin position="255"/>
        <end position="333"/>
    </location>
</feature>
<dbReference type="Proteomes" id="UP000694845">
    <property type="component" value="Unplaced"/>
</dbReference>
<keyword evidence="1" id="KW-0175">Coiled coil</keyword>
<feature type="region of interest" description="Disordered" evidence="2">
    <location>
        <begin position="891"/>
        <end position="913"/>
    </location>
</feature>
<dbReference type="InterPro" id="IPR057887">
    <property type="entry name" value="IQUB_helical"/>
</dbReference>
<dbReference type="CDD" id="cd17061">
    <property type="entry name" value="Ubl_IQUB"/>
    <property type="match status" value="1"/>
</dbReference>
<dbReference type="InterPro" id="IPR029071">
    <property type="entry name" value="Ubiquitin-like_domsf"/>
</dbReference>
<dbReference type="Pfam" id="PF00240">
    <property type="entry name" value="ubiquitin"/>
    <property type="match status" value="1"/>
</dbReference>
<evidence type="ECO:0000256" key="1">
    <source>
        <dbReference type="SAM" id="Coils"/>
    </source>
</evidence>
<evidence type="ECO:0000313" key="4">
    <source>
        <dbReference type="Proteomes" id="UP000694845"/>
    </source>
</evidence>
<feature type="region of interest" description="Disordered" evidence="2">
    <location>
        <begin position="379"/>
        <end position="401"/>
    </location>
</feature>
<dbReference type="PANTHER" id="PTHR21074:SF0">
    <property type="entry name" value="IQ AND UBIQUITIN-LIKE DOMAIN-CONTAINING PROTEIN"/>
    <property type="match status" value="1"/>
</dbReference>
<feature type="compositionally biased region" description="Polar residues" evidence="2">
    <location>
        <begin position="1"/>
        <end position="10"/>
    </location>
</feature>
<feature type="compositionally biased region" description="Low complexity" evidence="2">
    <location>
        <begin position="139"/>
        <end position="149"/>
    </location>
</feature>
<feature type="compositionally biased region" description="Polar residues" evidence="2">
    <location>
        <begin position="389"/>
        <end position="400"/>
    </location>
</feature>
<dbReference type="OrthoDB" id="10265862at2759"/>
<dbReference type="AlphaFoldDB" id="A0A8B7ZKU2"/>